<evidence type="ECO:0000313" key="2">
    <source>
        <dbReference type="EMBL" id="GAG25287.1"/>
    </source>
</evidence>
<protein>
    <recommendedName>
        <fullName evidence="1">Dihydroprymidine dehydrogenase domain-containing protein</fullName>
    </recommendedName>
</protein>
<accession>X0WPZ3</accession>
<organism evidence="2">
    <name type="scientific">marine sediment metagenome</name>
    <dbReference type="NCBI Taxonomy" id="412755"/>
    <lineage>
        <taxon>unclassified sequences</taxon>
        <taxon>metagenomes</taxon>
        <taxon>ecological metagenomes</taxon>
    </lineage>
</organism>
<dbReference type="PANTHER" id="PTHR42783">
    <property type="entry name" value="GLUTAMATE SYNTHASE [NADPH] SMALL CHAIN"/>
    <property type="match status" value="1"/>
</dbReference>
<dbReference type="Gene3D" id="1.10.1060.10">
    <property type="entry name" value="Alpha-helical ferredoxin"/>
    <property type="match status" value="1"/>
</dbReference>
<dbReference type="Pfam" id="PF14691">
    <property type="entry name" value="Fer4_20"/>
    <property type="match status" value="1"/>
</dbReference>
<dbReference type="PANTHER" id="PTHR42783:SF3">
    <property type="entry name" value="GLUTAMATE SYNTHASE [NADPH] SMALL CHAIN-RELATED"/>
    <property type="match status" value="1"/>
</dbReference>
<sequence>MGDPEKKKAALRIPRQKMLQLDLHLRKTTFQEVPLGYSAEQAQLEAQRCLQCKRTVCIQGCPVLIDIPAFLQLIVDGDIIGASRKIKEANALPA</sequence>
<dbReference type="EMBL" id="BARS01030738">
    <property type="protein sequence ID" value="GAG25287.1"/>
    <property type="molecule type" value="Genomic_DNA"/>
</dbReference>
<evidence type="ECO:0000259" key="1">
    <source>
        <dbReference type="Pfam" id="PF14691"/>
    </source>
</evidence>
<dbReference type="InterPro" id="IPR009051">
    <property type="entry name" value="Helical_ferredxn"/>
</dbReference>
<dbReference type="InterPro" id="IPR028261">
    <property type="entry name" value="DPD_II"/>
</dbReference>
<feature type="non-terminal residue" evidence="2">
    <location>
        <position position="94"/>
    </location>
</feature>
<gene>
    <name evidence="2" type="ORF">S01H1_47915</name>
</gene>
<comment type="caution">
    <text evidence="2">The sequence shown here is derived from an EMBL/GenBank/DDBJ whole genome shotgun (WGS) entry which is preliminary data.</text>
</comment>
<dbReference type="GO" id="GO:0051536">
    <property type="term" value="F:iron-sulfur cluster binding"/>
    <property type="evidence" value="ECO:0007669"/>
    <property type="project" value="InterPro"/>
</dbReference>
<proteinExistence type="predicted"/>
<dbReference type="AlphaFoldDB" id="X0WPZ3"/>
<reference evidence="2" key="1">
    <citation type="journal article" date="2014" name="Front. Microbiol.">
        <title>High frequency of phylogenetically diverse reductive dehalogenase-homologous genes in deep subseafloor sedimentary metagenomes.</title>
        <authorList>
            <person name="Kawai M."/>
            <person name="Futagami T."/>
            <person name="Toyoda A."/>
            <person name="Takaki Y."/>
            <person name="Nishi S."/>
            <person name="Hori S."/>
            <person name="Arai W."/>
            <person name="Tsubouchi T."/>
            <person name="Morono Y."/>
            <person name="Uchiyama I."/>
            <person name="Ito T."/>
            <person name="Fujiyama A."/>
            <person name="Inagaki F."/>
            <person name="Takami H."/>
        </authorList>
    </citation>
    <scope>NUCLEOTIDE SEQUENCE</scope>
    <source>
        <strain evidence="2">Expedition CK06-06</strain>
    </source>
</reference>
<name>X0WPZ3_9ZZZZ</name>
<feature type="domain" description="Dihydroprymidine dehydrogenase" evidence="1">
    <location>
        <begin position="26"/>
        <end position="94"/>
    </location>
</feature>
<dbReference type="SUPFAM" id="SSF46548">
    <property type="entry name" value="alpha-helical ferredoxin"/>
    <property type="match status" value="1"/>
</dbReference>